<evidence type="ECO:0000313" key="1">
    <source>
        <dbReference type="EMBL" id="GKV52268.1"/>
    </source>
</evidence>
<proteinExistence type="predicted"/>
<dbReference type="EMBL" id="BPVZ01000648">
    <property type="protein sequence ID" value="GKV52268.1"/>
    <property type="molecule type" value="Genomic_DNA"/>
</dbReference>
<sequence>MKLMMMMKRKMRLQMIKMRMEVRGTMDLVRTVNSKKEKGNERKKERAGLGWVHLQLTECNKE</sequence>
<dbReference type="AlphaFoldDB" id="A0AAV5MQM4"/>
<accession>A0AAV5MQM4</accession>
<protein>
    <submittedName>
        <fullName evidence="1">Uncharacterized protein</fullName>
    </submittedName>
</protein>
<name>A0AAV5MQM4_9ROSI</name>
<organism evidence="1 2">
    <name type="scientific">Rubroshorea leprosula</name>
    <dbReference type="NCBI Taxonomy" id="152421"/>
    <lineage>
        <taxon>Eukaryota</taxon>
        <taxon>Viridiplantae</taxon>
        <taxon>Streptophyta</taxon>
        <taxon>Embryophyta</taxon>
        <taxon>Tracheophyta</taxon>
        <taxon>Spermatophyta</taxon>
        <taxon>Magnoliopsida</taxon>
        <taxon>eudicotyledons</taxon>
        <taxon>Gunneridae</taxon>
        <taxon>Pentapetalae</taxon>
        <taxon>rosids</taxon>
        <taxon>malvids</taxon>
        <taxon>Malvales</taxon>
        <taxon>Dipterocarpaceae</taxon>
        <taxon>Rubroshorea</taxon>
    </lineage>
</organism>
<keyword evidence="2" id="KW-1185">Reference proteome</keyword>
<dbReference type="Proteomes" id="UP001054252">
    <property type="component" value="Unassembled WGS sequence"/>
</dbReference>
<evidence type="ECO:0000313" key="2">
    <source>
        <dbReference type="Proteomes" id="UP001054252"/>
    </source>
</evidence>
<comment type="caution">
    <text evidence="1">The sequence shown here is derived from an EMBL/GenBank/DDBJ whole genome shotgun (WGS) entry which is preliminary data.</text>
</comment>
<gene>
    <name evidence="1" type="ORF">SLEP1_g58856</name>
</gene>
<reference evidence="1 2" key="1">
    <citation type="journal article" date="2021" name="Commun. Biol.">
        <title>The genome of Shorea leprosula (Dipterocarpaceae) highlights the ecological relevance of drought in aseasonal tropical rainforests.</title>
        <authorList>
            <person name="Ng K.K.S."/>
            <person name="Kobayashi M.J."/>
            <person name="Fawcett J.A."/>
            <person name="Hatakeyama M."/>
            <person name="Paape T."/>
            <person name="Ng C.H."/>
            <person name="Ang C.C."/>
            <person name="Tnah L.H."/>
            <person name="Lee C.T."/>
            <person name="Nishiyama T."/>
            <person name="Sese J."/>
            <person name="O'Brien M.J."/>
            <person name="Copetti D."/>
            <person name="Mohd Noor M.I."/>
            <person name="Ong R.C."/>
            <person name="Putra M."/>
            <person name="Sireger I.Z."/>
            <person name="Indrioko S."/>
            <person name="Kosugi Y."/>
            <person name="Izuno A."/>
            <person name="Isagi Y."/>
            <person name="Lee S.L."/>
            <person name="Shimizu K.K."/>
        </authorList>
    </citation>
    <scope>NUCLEOTIDE SEQUENCE [LARGE SCALE GENOMIC DNA]</scope>
    <source>
        <strain evidence="1">214</strain>
    </source>
</reference>